<evidence type="ECO:0000313" key="16">
    <source>
        <dbReference type="EMBL" id="AKE58822.1"/>
    </source>
</evidence>
<evidence type="ECO:0000256" key="6">
    <source>
        <dbReference type="ARBA" id="ARBA00022764"/>
    </source>
</evidence>
<keyword evidence="6" id="KW-0574">Periplasm</keyword>
<accession>A0A0F6TUD8</accession>
<evidence type="ECO:0000256" key="3">
    <source>
        <dbReference type="ARBA" id="ARBA00010457"/>
    </source>
</evidence>
<feature type="chain" id="PRO_5002510196" description="Superoxide dismutase [Cu-Zn]" evidence="14">
    <location>
        <begin position="20"/>
        <end position="173"/>
    </location>
</feature>
<keyword evidence="8" id="KW-0049">Antioxidant</keyword>
<evidence type="ECO:0000256" key="14">
    <source>
        <dbReference type="SAM" id="SignalP"/>
    </source>
</evidence>
<sequence>MKRLSLAVLILLACSGAQAASETVAMNLVTSQGVGQSIGEVTIAQTEKGLEFTPDLKALPPGEHGFHIHANGSCQPAIKDGKASAAESAGGHFDPHKTGKHAGPDGDGHLGDLPVLVVNNEGKAIIPVTATRLKSLDDVKGKALMIHIGGDNMSDQPKPLGGGGARFACGVIK</sequence>
<dbReference type="GO" id="GO:0005507">
    <property type="term" value="F:copper ion binding"/>
    <property type="evidence" value="ECO:0007669"/>
    <property type="project" value="InterPro"/>
</dbReference>
<dbReference type="AlphaFoldDB" id="A0A0F6TUD8"/>
<keyword evidence="12" id="KW-0560">Oxidoreductase</keyword>
<comment type="subcellular location">
    <subcellularLocation>
        <location evidence="2">Periplasm</location>
    </subcellularLocation>
</comment>
<evidence type="ECO:0000256" key="11">
    <source>
        <dbReference type="ARBA" id="ARBA00049204"/>
    </source>
</evidence>
<dbReference type="FunFam" id="2.60.40.200:FF:000002">
    <property type="entry name" value="Superoxide dismutase [Cu-Zn]"/>
    <property type="match status" value="1"/>
</dbReference>
<dbReference type="PROSITE" id="PS00332">
    <property type="entry name" value="SOD_CU_ZN_2"/>
    <property type="match status" value="1"/>
</dbReference>
<evidence type="ECO:0000256" key="10">
    <source>
        <dbReference type="ARBA" id="ARBA00023157"/>
    </source>
</evidence>
<dbReference type="GO" id="GO:0004784">
    <property type="term" value="F:superoxide dismutase activity"/>
    <property type="evidence" value="ECO:0007669"/>
    <property type="project" value="UniProtKB-EC"/>
</dbReference>
<dbReference type="GO" id="GO:0042597">
    <property type="term" value="C:periplasmic space"/>
    <property type="evidence" value="ECO:0007669"/>
    <property type="project" value="UniProtKB-SubCell"/>
</dbReference>
<evidence type="ECO:0000256" key="5">
    <source>
        <dbReference type="ARBA" id="ARBA00022729"/>
    </source>
</evidence>
<dbReference type="PANTHER" id="PTHR10003">
    <property type="entry name" value="SUPEROXIDE DISMUTASE CU-ZN -RELATED"/>
    <property type="match status" value="1"/>
</dbReference>
<feature type="domain" description="Superoxide dismutase copper/zinc binding" evidence="15">
    <location>
        <begin position="39"/>
        <end position="172"/>
    </location>
</feature>
<evidence type="ECO:0000256" key="12">
    <source>
        <dbReference type="RuleBase" id="RU000393"/>
    </source>
</evidence>
<dbReference type="EMBL" id="CP011132">
    <property type="protein sequence ID" value="AKE58822.1"/>
    <property type="molecule type" value="Genomic_DNA"/>
</dbReference>
<comment type="cofactor">
    <cofactor evidence="12">
        <name>Cu cation</name>
        <dbReference type="ChEBI" id="CHEBI:23378"/>
    </cofactor>
    <text evidence="12">Binds 1 copper ion per subunit.</text>
</comment>
<keyword evidence="9 12" id="KW-0186">Copper</keyword>
<feature type="compositionally biased region" description="Basic and acidic residues" evidence="13">
    <location>
        <begin position="93"/>
        <end position="108"/>
    </location>
</feature>
<dbReference type="Proteomes" id="UP000034085">
    <property type="component" value="Chromosome"/>
</dbReference>
<dbReference type="Pfam" id="PF00080">
    <property type="entry name" value="Sod_Cu"/>
    <property type="match status" value="1"/>
</dbReference>
<dbReference type="InterPro" id="IPR024134">
    <property type="entry name" value="SOD_Cu/Zn_/chaperone"/>
</dbReference>
<evidence type="ECO:0000256" key="9">
    <source>
        <dbReference type="ARBA" id="ARBA00023008"/>
    </source>
</evidence>
<dbReference type="SUPFAM" id="SSF49329">
    <property type="entry name" value="Cu,Zn superoxide dismutase-like"/>
    <property type="match status" value="1"/>
</dbReference>
<reference evidence="16 17" key="1">
    <citation type="journal article" date="2013" name="Appl. Microbiol. Biotechnol.">
        <title>Glycerol assimilation and production of 1,3-propanediol by Citrobacter amalonaticus Y19.</title>
        <authorList>
            <person name="Ainala S.K."/>
            <person name="Ashok S."/>
            <person name="Ko Y."/>
            <person name="Park S."/>
        </authorList>
    </citation>
    <scope>NUCLEOTIDE SEQUENCE [LARGE SCALE GENOMIC DNA]</scope>
    <source>
        <strain evidence="16 17">Y19</strain>
    </source>
</reference>
<dbReference type="NCBIfam" id="NF007628">
    <property type="entry name" value="PRK10290.1"/>
    <property type="match status" value="1"/>
</dbReference>
<keyword evidence="5 14" id="KW-0732">Signal</keyword>
<gene>
    <name evidence="16" type="ORF">F384_06485</name>
</gene>
<dbReference type="CDD" id="cd00305">
    <property type="entry name" value="Cu-Zn_Superoxide_Dismutase"/>
    <property type="match status" value="1"/>
</dbReference>
<organism evidence="16 17">
    <name type="scientific">Citrobacter amalonaticus Y19</name>
    <dbReference type="NCBI Taxonomy" id="1261127"/>
    <lineage>
        <taxon>Bacteria</taxon>
        <taxon>Pseudomonadati</taxon>
        <taxon>Pseudomonadota</taxon>
        <taxon>Gammaproteobacteria</taxon>
        <taxon>Enterobacterales</taxon>
        <taxon>Enterobacteriaceae</taxon>
        <taxon>Citrobacter</taxon>
    </lineage>
</organism>
<evidence type="ECO:0000259" key="15">
    <source>
        <dbReference type="Pfam" id="PF00080"/>
    </source>
</evidence>
<evidence type="ECO:0000313" key="17">
    <source>
        <dbReference type="Proteomes" id="UP000034085"/>
    </source>
</evidence>
<evidence type="ECO:0000256" key="8">
    <source>
        <dbReference type="ARBA" id="ARBA00022862"/>
    </source>
</evidence>
<dbReference type="InterPro" id="IPR001424">
    <property type="entry name" value="SOD_Cu_Zn_dom"/>
</dbReference>
<dbReference type="PATRIC" id="fig|1261127.3.peg.1333"/>
<dbReference type="HOGENOM" id="CLU_056632_7_1_6"/>
<keyword evidence="4 12" id="KW-0479">Metal-binding</keyword>
<dbReference type="EC" id="1.15.1.1" evidence="12"/>
<evidence type="ECO:0000256" key="7">
    <source>
        <dbReference type="ARBA" id="ARBA00022833"/>
    </source>
</evidence>
<feature type="signal peptide" evidence="14">
    <location>
        <begin position="1"/>
        <end position="19"/>
    </location>
</feature>
<evidence type="ECO:0000256" key="4">
    <source>
        <dbReference type="ARBA" id="ARBA00022723"/>
    </source>
</evidence>
<evidence type="ECO:0000256" key="13">
    <source>
        <dbReference type="SAM" id="MobiDB-lite"/>
    </source>
</evidence>
<proteinExistence type="inferred from homology"/>
<protein>
    <recommendedName>
        <fullName evidence="12">Superoxide dismutase [Cu-Zn]</fullName>
        <ecNumber evidence="12">1.15.1.1</ecNumber>
    </recommendedName>
</protein>
<evidence type="ECO:0000256" key="2">
    <source>
        <dbReference type="ARBA" id="ARBA00004418"/>
    </source>
</evidence>
<comment type="similarity">
    <text evidence="3 12">Belongs to the Cu-Zn superoxide dismutase family.</text>
</comment>
<dbReference type="InterPro" id="IPR036423">
    <property type="entry name" value="SOD-like_Cu/Zn_dom_sf"/>
</dbReference>
<dbReference type="Gene3D" id="2.60.40.200">
    <property type="entry name" value="Superoxide dismutase, copper/zinc binding domain"/>
    <property type="match status" value="1"/>
</dbReference>
<keyword evidence="7 12" id="KW-0862">Zinc</keyword>
<evidence type="ECO:0000256" key="1">
    <source>
        <dbReference type="ARBA" id="ARBA00003917"/>
    </source>
</evidence>
<name>A0A0F6TUD8_CITAM</name>
<dbReference type="KEGG" id="cama:F384_06485"/>
<comment type="function">
    <text evidence="1 12">Destroys radicals which are normally produced within the cells and which are toxic to biological systems.</text>
</comment>
<keyword evidence="10" id="KW-1015">Disulfide bond</keyword>
<dbReference type="OrthoDB" id="5431326at2"/>
<dbReference type="RefSeq" id="WP_046480499.1">
    <property type="nucleotide sequence ID" value="NZ_CP011132.1"/>
</dbReference>
<comment type="catalytic activity">
    <reaction evidence="11 12">
        <text>2 superoxide + 2 H(+) = H2O2 + O2</text>
        <dbReference type="Rhea" id="RHEA:20696"/>
        <dbReference type="ChEBI" id="CHEBI:15378"/>
        <dbReference type="ChEBI" id="CHEBI:15379"/>
        <dbReference type="ChEBI" id="CHEBI:16240"/>
        <dbReference type="ChEBI" id="CHEBI:18421"/>
        <dbReference type="EC" id="1.15.1.1"/>
    </reaction>
</comment>
<comment type="cofactor">
    <cofactor evidence="12">
        <name>Zn(2+)</name>
        <dbReference type="ChEBI" id="CHEBI:29105"/>
    </cofactor>
    <text evidence="12">Binds 1 zinc ion per subunit.</text>
</comment>
<feature type="region of interest" description="Disordered" evidence="13">
    <location>
        <begin position="81"/>
        <end position="108"/>
    </location>
</feature>
<dbReference type="InterPro" id="IPR018152">
    <property type="entry name" value="SOD_Cu/Zn_BS"/>
</dbReference>